<accession>A0ACD1HEU1</accession>
<proteinExistence type="predicted"/>
<evidence type="ECO:0000313" key="1">
    <source>
        <dbReference type="EMBL" id="RAH72034.1"/>
    </source>
</evidence>
<reference evidence="1" key="1">
    <citation type="submission" date="2018-02" db="EMBL/GenBank/DDBJ databases">
        <title>The genomes of Aspergillus section Nigri reveals drivers in fungal speciation.</title>
        <authorList>
            <consortium name="DOE Joint Genome Institute"/>
            <person name="Vesth T.C."/>
            <person name="Nybo J."/>
            <person name="Theobald S."/>
            <person name="Brandl J."/>
            <person name="Frisvad J.C."/>
            <person name="Nielsen K.F."/>
            <person name="Lyhne E.K."/>
            <person name="Kogle M.E."/>
            <person name="Kuo A."/>
            <person name="Riley R."/>
            <person name="Clum A."/>
            <person name="Nolan M."/>
            <person name="Lipzen A."/>
            <person name="Salamov A."/>
            <person name="Henrissat B."/>
            <person name="Wiebenga A."/>
            <person name="De vries R.P."/>
            <person name="Grigoriev I.V."/>
            <person name="Mortensen U.H."/>
            <person name="Andersen M.R."/>
            <person name="Baker S.E."/>
        </authorList>
    </citation>
    <scope>NUCLEOTIDE SEQUENCE</scope>
    <source>
        <strain evidence="1">CBS 121060</strain>
    </source>
</reference>
<dbReference type="EMBL" id="KZ824946">
    <property type="protein sequence ID" value="RAH72034.1"/>
    <property type="molecule type" value="Genomic_DNA"/>
</dbReference>
<organism evidence="1 2">
    <name type="scientific">Aspergillus aculeatinus CBS 121060</name>
    <dbReference type="NCBI Taxonomy" id="1448322"/>
    <lineage>
        <taxon>Eukaryota</taxon>
        <taxon>Fungi</taxon>
        <taxon>Dikarya</taxon>
        <taxon>Ascomycota</taxon>
        <taxon>Pezizomycotina</taxon>
        <taxon>Eurotiomycetes</taxon>
        <taxon>Eurotiomycetidae</taxon>
        <taxon>Eurotiales</taxon>
        <taxon>Aspergillaceae</taxon>
        <taxon>Aspergillus</taxon>
        <taxon>Aspergillus subgen. Circumdati</taxon>
    </lineage>
</organism>
<keyword evidence="2" id="KW-1185">Reference proteome</keyword>
<name>A0ACD1HEU1_9EURO</name>
<evidence type="ECO:0000313" key="2">
    <source>
        <dbReference type="Proteomes" id="UP000249661"/>
    </source>
</evidence>
<protein>
    <submittedName>
        <fullName evidence="1">DNA glycosylase</fullName>
    </submittedName>
</protein>
<gene>
    <name evidence="1" type="ORF">BO66DRAFT_447831</name>
</gene>
<dbReference type="Proteomes" id="UP000249661">
    <property type="component" value="Unassembled WGS sequence"/>
</dbReference>
<sequence>MAPVLRRQAHRAGRSHTTTTTTTTPTRAILRTSSASADQKPTAAQRAQKKWNHFRRYASESPYPDFREPSPEECYRVNRILTKLHGRRDPLSSEAMTADGLDGRPSQFPDVLHGLIYGVLCQATNERNAIRQVHGLDQVYGSWRNFSAIAEGGESRLRETLACGGLHERKSRMILKILQQVWSKHQEYTLNHLFRATDSEAMQELLSYYGVGPKTASCVLGVTLQRQRFVVDTHIYRLTGELGWRPSQASAEQARAHLEQRIPDGLKYSLHLLFISHGRECPRCRAGGDPSYQCELMCKLEDEQAE</sequence>